<reference evidence="1" key="1">
    <citation type="submission" date="2022-01" db="EMBL/GenBank/DDBJ databases">
        <authorList>
            <person name="Jo J.-H."/>
            <person name="Im W.-T."/>
        </authorList>
    </citation>
    <scope>NUCLEOTIDE SEQUENCE</scope>
    <source>
        <strain evidence="1">XY25</strain>
    </source>
</reference>
<dbReference type="SUPFAM" id="SSF53254">
    <property type="entry name" value="Phosphoglycerate mutase-like"/>
    <property type="match status" value="1"/>
</dbReference>
<keyword evidence="2" id="KW-1185">Reference proteome</keyword>
<dbReference type="EMBL" id="JAKLTN010000001">
    <property type="protein sequence ID" value="MCG2575974.1"/>
    <property type="molecule type" value="Genomic_DNA"/>
</dbReference>
<organism evidence="1 2">
    <name type="scientific">Dechloromonas hankyongensis</name>
    <dbReference type="NCBI Taxonomy" id="2908002"/>
    <lineage>
        <taxon>Bacteria</taxon>
        <taxon>Pseudomonadati</taxon>
        <taxon>Pseudomonadota</taxon>
        <taxon>Betaproteobacteria</taxon>
        <taxon>Rhodocyclales</taxon>
        <taxon>Azonexaceae</taxon>
        <taxon>Dechloromonas</taxon>
    </lineage>
</organism>
<dbReference type="InterPro" id="IPR050275">
    <property type="entry name" value="PGM_Phosphatase"/>
</dbReference>
<dbReference type="PANTHER" id="PTHR48100">
    <property type="entry name" value="BROAD-SPECIFICITY PHOSPHATASE YOR283W-RELATED"/>
    <property type="match status" value="1"/>
</dbReference>
<name>A0ABS9JYJ3_9RHOO</name>
<accession>A0ABS9JYJ3</accession>
<dbReference type="SMART" id="SM00855">
    <property type="entry name" value="PGAM"/>
    <property type="match status" value="1"/>
</dbReference>
<dbReference type="InterPro" id="IPR013078">
    <property type="entry name" value="His_Pase_superF_clade-1"/>
</dbReference>
<dbReference type="Pfam" id="PF00300">
    <property type="entry name" value="His_Phos_1"/>
    <property type="match status" value="1"/>
</dbReference>
<dbReference type="InterPro" id="IPR029033">
    <property type="entry name" value="His_PPase_superfam"/>
</dbReference>
<gene>
    <name evidence="1" type="ORF">LZ012_03070</name>
</gene>
<protein>
    <submittedName>
        <fullName evidence="1">Alpha-ribazole phosphatase family protein</fullName>
    </submittedName>
</protein>
<dbReference type="Proteomes" id="UP001165384">
    <property type="component" value="Unassembled WGS sequence"/>
</dbReference>
<proteinExistence type="predicted"/>
<evidence type="ECO:0000313" key="1">
    <source>
        <dbReference type="EMBL" id="MCG2575974.1"/>
    </source>
</evidence>
<evidence type="ECO:0000313" key="2">
    <source>
        <dbReference type="Proteomes" id="UP001165384"/>
    </source>
</evidence>
<comment type="caution">
    <text evidence="1">The sequence shown here is derived from an EMBL/GenBank/DDBJ whole genome shotgun (WGS) entry which is preliminary data.</text>
</comment>
<dbReference type="RefSeq" id="WP_275707434.1">
    <property type="nucleotide sequence ID" value="NZ_JAKLTN010000001.1"/>
</dbReference>
<dbReference type="CDD" id="cd07067">
    <property type="entry name" value="HP_PGM_like"/>
    <property type="match status" value="1"/>
</dbReference>
<dbReference type="PANTHER" id="PTHR48100:SF59">
    <property type="entry name" value="ADENOSYLCOBALAMIN_ALPHA-RIBAZOLE PHOSPHATASE"/>
    <property type="match status" value="1"/>
</dbReference>
<dbReference type="Gene3D" id="3.40.50.1240">
    <property type="entry name" value="Phosphoglycerate mutase-like"/>
    <property type="match status" value="1"/>
</dbReference>
<sequence>MRLHLIRHPKPLIEAGICYGRHDCPAEDTASAAAMLLAELPAGLPLWSSPLRRCRDLAELLHPQPVIDNRLAEMNFGAWEARRWNDIPRVELDAWAADIAGYAPPGGESPRQLQRRALDFVASLDVPEAVIVTHAGVIRTLLAHWQGLPPERWTELNFAYGSCTRVDVPR</sequence>